<proteinExistence type="inferred from homology"/>
<dbReference type="InterPro" id="IPR000611">
    <property type="entry name" value="NPY_rcpt"/>
</dbReference>
<evidence type="ECO:0000313" key="12">
    <source>
        <dbReference type="Proteomes" id="UP001372834"/>
    </source>
</evidence>
<dbReference type="GO" id="GO:0004983">
    <property type="term" value="F:neuropeptide Y receptor activity"/>
    <property type="evidence" value="ECO:0007669"/>
    <property type="project" value="InterPro"/>
</dbReference>
<dbReference type="AlphaFoldDB" id="A0AAN8S190"/>
<comment type="caution">
    <text evidence="11">The sequence shown here is derived from an EMBL/GenBank/DDBJ whole genome shotgun (WGS) entry which is preliminary data.</text>
</comment>
<name>A0AAN8S190_POLSC</name>
<evidence type="ECO:0000256" key="4">
    <source>
        <dbReference type="ARBA" id="ARBA00022989"/>
    </source>
</evidence>
<keyword evidence="5" id="KW-0297">G-protein coupled receptor</keyword>
<evidence type="ECO:0000256" key="5">
    <source>
        <dbReference type="ARBA" id="ARBA00023040"/>
    </source>
</evidence>
<keyword evidence="6 9" id="KW-0472">Membrane</keyword>
<evidence type="ECO:0000256" key="8">
    <source>
        <dbReference type="ARBA" id="ARBA00023224"/>
    </source>
</evidence>
<keyword evidence="8" id="KW-0807">Transducer</keyword>
<dbReference type="PRINTS" id="PR00237">
    <property type="entry name" value="GPCRRHODOPSN"/>
</dbReference>
<feature type="transmembrane region" description="Helical" evidence="9">
    <location>
        <begin position="151"/>
        <end position="174"/>
    </location>
</feature>
<dbReference type="GO" id="GO:0005886">
    <property type="term" value="C:plasma membrane"/>
    <property type="evidence" value="ECO:0007669"/>
    <property type="project" value="TreeGrafter"/>
</dbReference>
<feature type="domain" description="G-protein coupled receptors family 1 profile" evidence="10">
    <location>
        <begin position="54"/>
        <end position="371"/>
    </location>
</feature>
<dbReference type="PANTHER" id="PTHR45695:SF37">
    <property type="entry name" value="FREE FATTY ACID RECEPTOR 4-LIKE"/>
    <property type="match status" value="1"/>
</dbReference>
<dbReference type="InterPro" id="IPR017452">
    <property type="entry name" value="GPCR_Rhodpsn_7TM"/>
</dbReference>
<dbReference type="Gene3D" id="1.20.1070.10">
    <property type="entry name" value="Rhodopsin 7-helix transmembrane proteins"/>
    <property type="match status" value="1"/>
</dbReference>
<evidence type="ECO:0000256" key="2">
    <source>
        <dbReference type="ARBA" id="ARBA00010663"/>
    </source>
</evidence>
<keyword evidence="7" id="KW-0675">Receptor</keyword>
<evidence type="ECO:0000256" key="1">
    <source>
        <dbReference type="ARBA" id="ARBA00004141"/>
    </source>
</evidence>
<feature type="transmembrane region" description="Helical" evidence="9">
    <location>
        <begin position="41"/>
        <end position="63"/>
    </location>
</feature>
<dbReference type="CDD" id="cd00637">
    <property type="entry name" value="7tm_classA_rhodopsin-like"/>
    <property type="match status" value="1"/>
</dbReference>
<dbReference type="Pfam" id="PF00001">
    <property type="entry name" value="7tm_1"/>
    <property type="match status" value="1"/>
</dbReference>
<evidence type="ECO:0000256" key="3">
    <source>
        <dbReference type="ARBA" id="ARBA00022692"/>
    </source>
</evidence>
<evidence type="ECO:0000256" key="7">
    <source>
        <dbReference type="ARBA" id="ARBA00023170"/>
    </source>
</evidence>
<reference evidence="11 12" key="1">
    <citation type="submission" date="2023-10" db="EMBL/GenBank/DDBJ databases">
        <title>Genomes of two closely related lineages of the louse Polyplax serrata with different host specificities.</title>
        <authorList>
            <person name="Martinu J."/>
            <person name="Tarabai H."/>
            <person name="Stefka J."/>
            <person name="Hypsa V."/>
        </authorList>
    </citation>
    <scope>NUCLEOTIDE SEQUENCE [LARGE SCALE GENOMIC DNA]</scope>
    <source>
        <strain evidence="11">HR10_N</strain>
    </source>
</reference>
<dbReference type="Proteomes" id="UP001372834">
    <property type="component" value="Unassembled WGS sequence"/>
</dbReference>
<dbReference type="InterPro" id="IPR000276">
    <property type="entry name" value="GPCR_Rhodpsn"/>
</dbReference>
<feature type="transmembrane region" description="Helical" evidence="9">
    <location>
        <begin position="196"/>
        <end position="220"/>
    </location>
</feature>
<evidence type="ECO:0000256" key="6">
    <source>
        <dbReference type="ARBA" id="ARBA00023136"/>
    </source>
</evidence>
<keyword evidence="4 9" id="KW-1133">Transmembrane helix</keyword>
<gene>
    <name evidence="11" type="ORF">RUM43_007122</name>
</gene>
<organism evidence="11 12">
    <name type="scientific">Polyplax serrata</name>
    <name type="common">Common mouse louse</name>
    <dbReference type="NCBI Taxonomy" id="468196"/>
    <lineage>
        <taxon>Eukaryota</taxon>
        <taxon>Metazoa</taxon>
        <taxon>Ecdysozoa</taxon>
        <taxon>Arthropoda</taxon>
        <taxon>Hexapoda</taxon>
        <taxon>Insecta</taxon>
        <taxon>Pterygota</taxon>
        <taxon>Neoptera</taxon>
        <taxon>Paraneoptera</taxon>
        <taxon>Psocodea</taxon>
        <taxon>Troctomorpha</taxon>
        <taxon>Phthiraptera</taxon>
        <taxon>Anoplura</taxon>
        <taxon>Polyplacidae</taxon>
        <taxon>Polyplax</taxon>
    </lineage>
</organism>
<comment type="similarity">
    <text evidence="2">Belongs to the G-protein coupled receptor 1 family.</text>
</comment>
<dbReference type="SUPFAM" id="SSF81321">
    <property type="entry name" value="Family A G protein-coupled receptor-like"/>
    <property type="match status" value="1"/>
</dbReference>
<comment type="subcellular location">
    <subcellularLocation>
        <location evidence="1">Membrane</location>
        <topology evidence="1">Multi-pass membrane protein</topology>
    </subcellularLocation>
</comment>
<dbReference type="EMBL" id="JAWJWE010000003">
    <property type="protein sequence ID" value="KAK6638853.1"/>
    <property type="molecule type" value="Genomic_DNA"/>
</dbReference>
<feature type="transmembrane region" description="Helical" evidence="9">
    <location>
        <begin position="111"/>
        <end position="130"/>
    </location>
</feature>
<evidence type="ECO:0000256" key="9">
    <source>
        <dbReference type="SAM" id="Phobius"/>
    </source>
</evidence>
<accession>A0AAN8S190</accession>
<protein>
    <recommendedName>
        <fullName evidence="10">G-protein coupled receptors family 1 profile domain-containing protein</fullName>
    </recommendedName>
</protein>
<feature type="transmembrane region" description="Helical" evidence="9">
    <location>
        <begin position="311"/>
        <end position="333"/>
    </location>
</feature>
<dbReference type="PRINTS" id="PR01012">
    <property type="entry name" value="NRPEPTIDEYR"/>
</dbReference>
<sequence length="451" mass="50851">MSGWNNSYVFGNDEVSGWGPRYFYTFYSEFGQRRGASQAEVAALSLTFFLSVALNVTIACAVLRYREMRTVTNCFFLNLAAADLVFALGIPVVAVTRITQNWILGNATCRMLAYSQFVCGFVLLWTLTLISIDRHRCIVIPPYRSQLTPKLAAALSLGTWLLAAVLFLPVAFWFREENMDGKVIICTLVFPRSDKINASLCFTIPVVLFTCLLPMALLVFHYQRIFQKLTKTRNRWSNNGQLTISNAPDLNSSSSRRQSSLSIIGSLASPLSRKTSSGSQTVLNSPVKIKTGTLSHHEELRLAKHVRVVRILLLNVVAVLIMWLPITIIMFLIYVDGSRPNEDTNFFLRSHHFIWSLLIALLNTIVNPLLYGVLSENFRSYFAKLWLGSRRGKNCNDFSERSLTANANKSKSYRERYNENLSSENRSPSTGRWNEAFTASQIKGNVASHPI</sequence>
<keyword evidence="3 9" id="KW-0812">Transmembrane</keyword>
<feature type="transmembrane region" description="Helical" evidence="9">
    <location>
        <begin position="75"/>
        <end position="99"/>
    </location>
</feature>
<dbReference type="PROSITE" id="PS50262">
    <property type="entry name" value="G_PROTEIN_RECEP_F1_2"/>
    <property type="match status" value="1"/>
</dbReference>
<evidence type="ECO:0000259" key="10">
    <source>
        <dbReference type="PROSITE" id="PS50262"/>
    </source>
</evidence>
<evidence type="ECO:0000313" key="11">
    <source>
        <dbReference type="EMBL" id="KAK6638853.1"/>
    </source>
</evidence>
<dbReference type="PANTHER" id="PTHR45695">
    <property type="entry name" value="LEUCOKININ RECEPTOR-RELATED"/>
    <property type="match status" value="1"/>
</dbReference>
<feature type="transmembrane region" description="Helical" evidence="9">
    <location>
        <begin position="353"/>
        <end position="374"/>
    </location>
</feature>